<organism evidence="5 6">
    <name type="scientific">Macrophomina phaseolina</name>
    <dbReference type="NCBI Taxonomy" id="35725"/>
    <lineage>
        <taxon>Eukaryota</taxon>
        <taxon>Fungi</taxon>
        <taxon>Dikarya</taxon>
        <taxon>Ascomycota</taxon>
        <taxon>Pezizomycotina</taxon>
        <taxon>Dothideomycetes</taxon>
        <taxon>Dothideomycetes incertae sedis</taxon>
        <taxon>Botryosphaeriales</taxon>
        <taxon>Botryosphaeriaceae</taxon>
        <taxon>Macrophomina</taxon>
    </lineage>
</organism>
<evidence type="ECO:0000313" key="6">
    <source>
        <dbReference type="Proteomes" id="UP000774617"/>
    </source>
</evidence>
<dbReference type="SUPFAM" id="SSF48208">
    <property type="entry name" value="Six-hairpin glycosidases"/>
    <property type="match status" value="1"/>
</dbReference>
<dbReference type="Pfam" id="PF17678">
    <property type="entry name" value="Glyco_hydro_92N"/>
    <property type="match status" value="1"/>
</dbReference>
<accession>A0ABQ8GV86</accession>
<evidence type="ECO:0000256" key="1">
    <source>
        <dbReference type="SAM" id="MobiDB-lite"/>
    </source>
</evidence>
<keyword evidence="5" id="KW-0378">Hydrolase</keyword>
<dbReference type="Pfam" id="PF07971">
    <property type="entry name" value="Glyco_hydro_92"/>
    <property type="match status" value="2"/>
</dbReference>
<comment type="caution">
    <text evidence="5">The sequence shown here is derived from an EMBL/GenBank/DDBJ whole genome shotgun (WGS) entry which is preliminary data.</text>
</comment>
<dbReference type="InterPro" id="IPR014718">
    <property type="entry name" value="GH-type_carb-bd"/>
</dbReference>
<dbReference type="Gene3D" id="3.30.2080.10">
    <property type="entry name" value="GH92 mannosidase domain"/>
    <property type="match status" value="1"/>
</dbReference>
<feature type="domain" description="Glycosyl hydrolase family 92" evidence="3">
    <location>
        <begin position="689"/>
        <end position="780"/>
    </location>
</feature>
<dbReference type="GO" id="GO:0016787">
    <property type="term" value="F:hydrolase activity"/>
    <property type="evidence" value="ECO:0007669"/>
    <property type="project" value="UniProtKB-KW"/>
</dbReference>
<feature type="chain" id="PRO_5046615169" evidence="2">
    <location>
        <begin position="21"/>
        <end position="811"/>
    </location>
</feature>
<dbReference type="InterPro" id="IPR008928">
    <property type="entry name" value="6-hairpin_glycosidase_sf"/>
</dbReference>
<dbReference type="PANTHER" id="PTHR12143">
    <property type="entry name" value="PEPTIDE N-GLYCANASE PNGASE -RELATED"/>
    <property type="match status" value="1"/>
</dbReference>
<dbReference type="PANTHER" id="PTHR12143:SF23">
    <property type="entry name" value="PUTATIVE-RELATED"/>
    <property type="match status" value="1"/>
</dbReference>
<evidence type="ECO:0000259" key="4">
    <source>
        <dbReference type="Pfam" id="PF17678"/>
    </source>
</evidence>
<gene>
    <name evidence="5" type="ORF">B0J12DRAFT_170780</name>
</gene>
<dbReference type="InterPro" id="IPR041371">
    <property type="entry name" value="GH92_N"/>
</dbReference>
<feature type="region of interest" description="Disordered" evidence="1">
    <location>
        <begin position="784"/>
        <end position="811"/>
    </location>
</feature>
<evidence type="ECO:0000259" key="3">
    <source>
        <dbReference type="Pfam" id="PF07971"/>
    </source>
</evidence>
<dbReference type="Gene3D" id="1.20.1610.10">
    <property type="entry name" value="alpha-1,2-mannosidases domains"/>
    <property type="match status" value="1"/>
</dbReference>
<evidence type="ECO:0000256" key="2">
    <source>
        <dbReference type="SAM" id="SignalP"/>
    </source>
</evidence>
<feature type="signal peptide" evidence="2">
    <location>
        <begin position="1"/>
        <end position="20"/>
    </location>
</feature>
<dbReference type="InterPro" id="IPR012939">
    <property type="entry name" value="Glyco_hydro_92"/>
</dbReference>
<dbReference type="Gene3D" id="1.20.1050.60">
    <property type="entry name" value="alpha-1,2-mannosidase"/>
    <property type="match status" value="1"/>
</dbReference>
<reference evidence="5 6" key="1">
    <citation type="journal article" date="2021" name="Nat. Commun.">
        <title>Genetic determinants of endophytism in the Arabidopsis root mycobiome.</title>
        <authorList>
            <person name="Mesny F."/>
            <person name="Miyauchi S."/>
            <person name="Thiergart T."/>
            <person name="Pickel B."/>
            <person name="Atanasova L."/>
            <person name="Karlsson M."/>
            <person name="Huettel B."/>
            <person name="Barry K.W."/>
            <person name="Haridas S."/>
            <person name="Chen C."/>
            <person name="Bauer D."/>
            <person name="Andreopoulos W."/>
            <person name="Pangilinan J."/>
            <person name="LaButti K."/>
            <person name="Riley R."/>
            <person name="Lipzen A."/>
            <person name="Clum A."/>
            <person name="Drula E."/>
            <person name="Henrissat B."/>
            <person name="Kohler A."/>
            <person name="Grigoriev I.V."/>
            <person name="Martin F.M."/>
            <person name="Hacquard S."/>
        </authorList>
    </citation>
    <scope>NUCLEOTIDE SEQUENCE [LARGE SCALE GENOMIC DNA]</scope>
    <source>
        <strain evidence="5 6">MPI-SDFR-AT-0080</strain>
    </source>
</reference>
<dbReference type="EMBL" id="JAGTJR010000002">
    <property type="protein sequence ID" value="KAH7063465.1"/>
    <property type="molecule type" value="Genomic_DNA"/>
</dbReference>
<feature type="domain" description="Glycosyl hydrolase family 92 N-terminal" evidence="4">
    <location>
        <begin position="31"/>
        <end position="279"/>
    </location>
</feature>
<dbReference type="InterPro" id="IPR050883">
    <property type="entry name" value="PNGase"/>
</dbReference>
<keyword evidence="2" id="KW-0732">Signal</keyword>
<dbReference type="InterPro" id="IPR005887">
    <property type="entry name" value="GH92_a_mannosidase_put"/>
</dbReference>
<name>A0ABQ8GV86_9PEZI</name>
<proteinExistence type="predicted"/>
<feature type="domain" description="Glycosyl hydrolase family 92" evidence="3">
    <location>
        <begin position="285"/>
        <end position="673"/>
    </location>
</feature>
<dbReference type="Proteomes" id="UP000774617">
    <property type="component" value="Unassembled WGS sequence"/>
</dbReference>
<sequence>MNAMFGFLIALACAASPIAAQAGGDFDILDFVDPLIGSNGGGNVFCGATLPYGLAKASADVDGQNTAGFSTDGSNVIGFSSLHDSGTGGNPSLGNFPLMPQLCAENDINNCSFSKQARATPYRNDSIVARPGYFALALDNGISAEMAVSQHAALYNFKFPDVNASDGTQLVPMVLLDLTDLWDSRQNGTFQVQGTRMTGNGTFLPSFGAGSYEVHFCVDFFGHTGPVYDSGIWVNERGGSDQKEIFVTRGFNNFYLQAGGFVRLLAEANRTITARVGLSYIGAQKACRNAEAEIPSPLSDFNRLRAAAEDAWRDKLSPITLDAGEVSQDLQKNFWSSIYRTMISPQDYTGENPRWNTSVYYDSFYCLWDQFRSQLPLLTILDPTAYSDMLNSLLFIYQNEGWLPDCRMSLSKGWTQGGSNADVVLVDAYFKNITGVDWDLAWKAVVNDAENEPLEWSKEGRGGLLSWKNLHYIPALDFDYLGFGTNSRSISRTLEYAYNDYCIGALGRALGKDGYETYLARGNNWKNLFKEDQTSIINGTDSGFVGFFQPKYLNATWGFQDPISCSPVAGFCSLTSNPSETFESSIWEYQFFVPQDMETLIARLGGDQRFVDRLDYFHESPLVDIGNEPVFLSVFEYHYAGRPALSARRSHSYLPSRFNTSYSGLPGNDDVSTVNLGELHMFELTHSQSGAMGSYAAFNMMGLFPNPGQNVYLIIPPYFPRMQVRHPVTNRTATIRADNFDAAYSNIYIQNATLNGEPYTKNWIGHEFFTQGGELVLTLGSEESQWGTAVEDRPPSETGGSRIEERSWSGL</sequence>
<protein>
    <submittedName>
        <fullName evidence="5">Glycosyl hydrolase</fullName>
    </submittedName>
</protein>
<dbReference type="NCBIfam" id="TIGR01180">
    <property type="entry name" value="aman2_put"/>
    <property type="match status" value="1"/>
</dbReference>
<dbReference type="Gene3D" id="2.70.98.10">
    <property type="match status" value="1"/>
</dbReference>
<keyword evidence="6" id="KW-1185">Reference proteome</keyword>
<feature type="compositionally biased region" description="Basic and acidic residues" evidence="1">
    <location>
        <begin position="802"/>
        <end position="811"/>
    </location>
</feature>
<evidence type="ECO:0000313" key="5">
    <source>
        <dbReference type="EMBL" id="KAH7063465.1"/>
    </source>
</evidence>